<dbReference type="InterPro" id="IPR012844">
    <property type="entry name" value="DhaM_N"/>
</dbReference>
<evidence type="ECO:0000256" key="3">
    <source>
        <dbReference type="ARBA" id="ARBA00003681"/>
    </source>
</evidence>
<dbReference type="SUPFAM" id="SSF55594">
    <property type="entry name" value="HPr-like"/>
    <property type="match status" value="1"/>
</dbReference>
<organism evidence="10 11">
    <name type="scientific">Arcanobacterium buesumense</name>
    <dbReference type="NCBI Taxonomy" id="2722751"/>
    <lineage>
        <taxon>Bacteria</taxon>
        <taxon>Bacillati</taxon>
        <taxon>Actinomycetota</taxon>
        <taxon>Actinomycetes</taxon>
        <taxon>Actinomycetales</taxon>
        <taxon>Actinomycetaceae</taxon>
        <taxon>Arcanobacterium</taxon>
    </lineage>
</organism>
<evidence type="ECO:0000256" key="4">
    <source>
        <dbReference type="ARBA" id="ARBA00012095"/>
    </source>
</evidence>
<evidence type="ECO:0000256" key="2">
    <source>
        <dbReference type="ARBA" id="ARBA00002788"/>
    </source>
</evidence>
<feature type="domain" description="PTS EIIA type-4" evidence="8">
    <location>
        <begin position="2"/>
        <end position="132"/>
    </location>
</feature>
<name>A0A6H2ELV0_9ACTO</name>
<protein>
    <recommendedName>
        <fullName evidence="5">Phosphocarrier protein HPr</fullName>
        <ecNumber evidence="4">2.7.1.121</ecNumber>
    </recommendedName>
</protein>
<dbReference type="AlphaFoldDB" id="A0A6H2ELV0"/>
<dbReference type="GO" id="GO:0016020">
    <property type="term" value="C:membrane"/>
    <property type="evidence" value="ECO:0007669"/>
    <property type="project" value="InterPro"/>
</dbReference>
<comment type="subunit">
    <text evidence="7">Homodimer. The dihydroxyacetone kinase complex is composed of a homodimer of DhaM, a homodimer of DhaK and the subunit DhaL.</text>
</comment>
<comment type="function">
    <text evidence="2">Component of the dihydroxyacetone kinase complex, which is responsible for the phosphoenolpyruvate (PEP)-dependent phosphorylation of dihydroxyacetone. DhaM serves as the phosphoryl donor. Is phosphorylated by phosphoenolpyruvate in an EI- and HPr-dependent reaction, and a phosphorelay system on histidine residues finally leads to phosphoryl transfer to DhaL and dihydroxyacetone.</text>
</comment>
<accession>A0A6H2ELV0</accession>
<dbReference type="EC" id="2.7.1.121" evidence="4"/>
<dbReference type="GO" id="GO:0047324">
    <property type="term" value="F:phosphoenolpyruvate-glycerone phosphotransferase activity"/>
    <property type="evidence" value="ECO:0007669"/>
    <property type="project" value="UniProtKB-EC"/>
</dbReference>
<dbReference type="InterPro" id="IPR036662">
    <property type="entry name" value="PTS_EIIA_man-typ_sf"/>
</dbReference>
<evidence type="ECO:0000313" key="10">
    <source>
        <dbReference type="EMBL" id="QJC22058.1"/>
    </source>
</evidence>
<dbReference type="NCBIfam" id="TIGR01003">
    <property type="entry name" value="PTS_HPr_family"/>
    <property type="match status" value="1"/>
</dbReference>
<dbReference type="InterPro" id="IPR000032">
    <property type="entry name" value="HPr-like"/>
</dbReference>
<dbReference type="Proteomes" id="UP000502298">
    <property type="component" value="Chromosome"/>
</dbReference>
<keyword evidence="11" id="KW-1185">Reference proteome</keyword>
<gene>
    <name evidence="10" type="ORF">HC352_05765</name>
</gene>
<dbReference type="Pfam" id="PF03610">
    <property type="entry name" value="EIIA-man"/>
    <property type="match status" value="1"/>
</dbReference>
<dbReference type="RefSeq" id="WP_168917992.1">
    <property type="nucleotide sequence ID" value="NZ_CP050804.1"/>
</dbReference>
<dbReference type="NCBIfam" id="TIGR02364">
    <property type="entry name" value="dha_pts"/>
    <property type="match status" value="1"/>
</dbReference>
<evidence type="ECO:0000256" key="7">
    <source>
        <dbReference type="ARBA" id="ARBA00046577"/>
    </source>
</evidence>
<dbReference type="Pfam" id="PF00381">
    <property type="entry name" value="PTS-HPr"/>
    <property type="match status" value="1"/>
</dbReference>
<evidence type="ECO:0000259" key="8">
    <source>
        <dbReference type="PROSITE" id="PS51096"/>
    </source>
</evidence>
<evidence type="ECO:0000259" key="9">
    <source>
        <dbReference type="PROSITE" id="PS51350"/>
    </source>
</evidence>
<dbReference type="PANTHER" id="PTHR38594">
    <property type="entry name" value="PEP-DEPENDENT DIHYDROXYACETONE KINASE, PHOSPHORYL DONOR SUBUNIT DHAM"/>
    <property type="match status" value="1"/>
</dbReference>
<dbReference type="EMBL" id="CP050804">
    <property type="protein sequence ID" value="QJC22058.1"/>
    <property type="molecule type" value="Genomic_DNA"/>
</dbReference>
<feature type="domain" description="HPr" evidence="9">
    <location>
        <begin position="155"/>
        <end position="242"/>
    </location>
</feature>
<evidence type="ECO:0000256" key="5">
    <source>
        <dbReference type="ARBA" id="ARBA00020422"/>
    </source>
</evidence>
<dbReference type="PROSITE" id="PS51350">
    <property type="entry name" value="PTS_HPR_DOM"/>
    <property type="match status" value="1"/>
</dbReference>
<comment type="function">
    <text evidence="3">General (non sugar-specific) component of the phosphoenolpyruvate-dependent sugar phosphotransferase system (sugar PTS). This major carbohydrate active-transport system catalyzes the phosphorylation of incoming sugar substrates concomitantly with their translocation across the cell membrane. The phosphoryl group from phosphoenolpyruvate (PEP) is transferred to the phosphoryl carrier protein HPr by enzyme I. Phospho-HPr then transfers it to the PTS EIIA domain.</text>
</comment>
<dbReference type="CDD" id="cd00367">
    <property type="entry name" value="PTS-HPr_like"/>
    <property type="match status" value="1"/>
</dbReference>
<reference evidence="10 11" key="1">
    <citation type="submission" date="2020-03" db="EMBL/GenBank/DDBJ databases">
        <title>Complete genome of Arcanobacterium buesumensis sp. nov. strain 2701.</title>
        <authorList>
            <person name="Borowiak M."/>
            <person name="Alssahen M."/>
            <person name="Laemmler C."/>
            <person name="Malorny B."/>
            <person name="Hassan A."/>
            <person name="Prenger-Berninghoff E."/>
            <person name="Ploetz M."/>
            <person name="Abdulmawjood A."/>
        </authorList>
    </citation>
    <scope>NUCLEOTIDE SEQUENCE [LARGE SCALE GENOMIC DNA]</scope>
    <source>
        <strain evidence="10 11">2701</strain>
    </source>
</reference>
<dbReference type="GO" id="GO:0019563">
    <property type="term" value="P:glycerol catabolic process"/>
    <property type="evidence" value="ECO:0007669"/>
    <property type="project" value="InterPro"/>
</dbReference>
<dbReference type="InterPro" id="IPR039643">
    <property type="entry name" value="DhaM"/>
</dbReference>
<dbReference type="InterPro" id="IPR035895">
    <property type="entry name" value="HPr-like_sf"/>
</dbReference>
<dbReference type="KEGG" id="arca:HC352_05765"/>
<dbReference type="PROSITE" id="PS00369">
    <property type="entry name" value="PTS_HPR_HIS"/>
    <property type="match status" value="1"/>
</dbReference>
<dbReference type="InterPro" id="IPR004701">
    <property type="entry name" value="PTS_EIIA_man-typ"/>
</dbReference>
<evidence type="ECO:0000256" key="6">
    <source>
        <dbReference type="ARBA" id="ARBA00022679"/>
    </source>
</evidence>
<evidence type="ECO:0000313" key="11">
    <source>
        <dbReference type="Proteomes" id="UP000502298"/>
    </source>
</evidence>
<keyword evidence="6" id="KW-0808">Transferase</keyword>
<sequence>MSVGIVLVSHSPQLAQATYELGMQMVADCSVRVEIAAGSSEGTFGTDAMVIMTAIEAAQDGDGVVILTDLGSAILSTDMALEFLGYPDNVMMVPAPFVEGFMSAIVAASTGNTLAEVVRQARHSLEAKRHQIDGALISDDEPVLDTVDVTPQPDTYSQRVKIVNATGLHARPAAQLVHLASQYQAQVFIVYDGETVSATSLMDVAGLGTQGGDEIELRAQGEQAEQVLAALAELIDSGFGEI</sequence>
<dbReference type="SUPFAM" id="SSF53062">
    <property type="entry name" value="PTS system fructose IIA component-like"/>
    <property type="match status" value="1"/>
</dbReference>
<dbReference type="PRINTS" id="PR00107">
    <property type="entry name" value="PHOSPHOCPHPR"/>
</dbReference>
<dbReference type="PANTHER" id="PTHR38594:SF1">
    <property type="entry name" value="PEP-DEPENDENT DIHYDROXYACETONE KINASE, PHOSPHORYL DONOR SUBUNIT DHAM"/>
    <property type="match status" value="1"/>
</dbReference>
<dbReference type="Gene3D" id="3.30.1340.10">
    <property type="entry name" value="HPr-like"/>
    <property type="match status" value="1"/>
</dbReference>
<dbReference type="PROSITE" id="PS51096">
    <property type="entry name" value="PTS_EIIA_TYPE_4"/>
    <property type="match status" value="1"/>
</dbReference>
<proteinExistence type="predicted"/>
<dbReference type="InterPro" id="IPR001020">
    <property type="entry name" value="PTS_HPr_His_P_site"/>
</dbReference>
<dbReference type="Gene3D" id="3.40.50.510">
    <property type="entry name" value="Phosphotransferase system, mannose-type IIA component"/>
    <property type="match status" value="1"/>
</dbReference>
<evidence type="ECO:0000256" key="1">
    <source>
        <dbReference type="ARBA" id="ARBA00001113"/>
    </source>
</evidence>
<comment type="catalytic activity">
    <reaction evidence="1">
        <text>dihydroxyacetone + phosphoenolpyruvate = dihydroxyacetone phosphate + pyruvate</text>
        <dbReference type="Rhea" id="RHEA:18381"/>
        <dbReference type="ChEBI" id="CHEBI:15361"/>
        <dbReference type="ChEBI" id="CHEBI:16016"/>
        <dbReference type="ChEBI" id="CHEBI:57642"/>
        <dbReference type="ChEBI" id="CHEBI:58702"/>
        <dbReference type="EC" id="2.7.1.121"/>
    </reaction>
</comment>
<dbReference type="GO" id="GO:0009401">
    <property type="term" value="P:phosphoenolpyruvate-dependent sugar phosphotransferase system"/>
    <property type="evidence" value="ECO:0007669"/>
    <property type="project" value="InterPro"/>
</dbReference>